<dbReference type="Proteomes" id="UP000504607">
    <property type="component" value="Unplaced"/>
</dbReference>
<evidence type="ECO:0000313" key="1">
    <source>
        <dbReference type="Proteomes" id="UP000504607"/>
    </source>
</evidence>
<accession>A0A6I9QCX6</accession>
<dbReference type="PANTHER" id="PTHR35046:SF9">
    <property type="entry name" value="RNA-DIRECTED DNA POLYMERASE"/>
    <property type="match status" value="1"/>
</dbReference>
<dbReference type="AlphaFoldDB" id="A0A6I9QCX6"/>
<organism evidence="1 2">
    <name type="scientific">Elaeis guineensis var. tenera</name>
    <name type="common">Oil palm</name>
    <dbReference type="NCBI Taxonomy" id="51953"/>
    <lineage>
        <taxon>Eukaryota</taxon>
        <taxon>Viridiplantae</taxon>
        <taxon>Streptophyta</taxon>
        <taxon>Embryophyta</taxon>
        <taxon>Tracheophyta</taxon>
        <taxon>Spermatophyta</taxon>
        <taxon>Magnoliopsida</taxon>
        <taxon>Liliopsida</taxon>
        <taxon>Arecaceae</taxon>
        <taxon>Arecoideae</taxon>
        <taxon>Cocoseae</taxon>
        <taxon>Elaeidinae</taxon>
        <taxon>Elaeis</taxon>
    </lineage>
</organism>
<proteinExistence type="predicted"/>
<dbReference type="OrthoDB" id="686243at2759"/>
<dbReference type="PANTHER" id="PTHR35046">
    <property type="entry name" value="ZINC KNUCKLE (CCHC-TYPE) FAMILY PROTEIN"/>
    <property type="match status" value="1"/>
</dbReference>
<protein>
    <submittedName>
        <fullName evidence="2">Uncharacterized protein LOC105033752</fullName>
    </submittedName>
</protein>
<dbReference type="RefSeq" id="XP_010906962.1">
    <property type="nucleotide sequence ID" value="XM_010908660.1"/>
</dbReference>
<evidence type="ECO:0000313" key="2">
    <source>
        <dbReference type="RefSeq" id="XP_010906962.1"/>
    </source>
</evidence>
<gene>
    <name evidence="2" type="primary">LOC105033752</name>
</gene>
<feature type="non-terminal residue" evidence="2">
    <location>
        <position position="167"/>
    </location>
</feature>
<sequence length="167" mass="19281">MIRLQWRDGDVKVIKQVVVPFSIGKSYKDEVICDVVPMKANHLLLERPWQYDRRAIHDGFKNTYSFVKNGKNIVLAPLSPQQVQKDQLVIKKGRKENLFANKREVKQVLTNHEIIFVLVAKQVPGEEVSLPPQMKEILDKFIDVFPKELPKGLPPIRGIEHQIDLIP</sequence>
<keyword evidence="1" id="KW-1185">Reference proteome</keyword>
<reference evidence="2" key="1">
    <citation type="submission" date="2025-08" db="UniProtKB">
        <authorList>
            <consortium name="RefSeq"/>
        </authorList>
    </citation>
    <scope>IDENTIFICATION</scope>
</reference>
<dbReference type="InParanoid" id="A0A6I9QCX6"/>
<name>A0A6I9QCX6_ELAGV</name>